<evidence type="ECO:0000313" key="2">
    <source>
        <dbReference type="EMBL" id="CAF4436264.1"/>
    </source>
</evidence>
<dbReference type="EMBL" id="CAJNOQ010030079">
    <property type="protein sequence ID" value="CAF1572518.1"/>
    <property type="molecule type" value="Genomic_DNA"/>
</dbReference>
<proteinExistence type="predicted"/>
<dbReference type="Proteomes" id="UP000663829">
    <property type="component" value="Unassembled WGS sequence"/>
</dbReference>
<evidence type="ECO:0000313" key="3">
    <source>
        <dbReference type="Proteomes" id="UP000663829"/>
    </source>
</evidence>
<evidence type="ECO:0000313" key="1">
    <source>
        <dbReference type="EMBL" id="CAF1572518.1"/>
    </source>
</evidence>
<name>A0A815YQ55_9BILA</name>
<accession>A0A815YQ55</accession>
<protein>
    <submittedName>
        <fullName evidence="1">Uncharacterized protein</fullName>
    </submittedName>
</protein>
<feature type="non-terminal residue" evidence="1">
    <location>
        <position position="1"/>
    </location>
</feature>
<dbReference type="EMBL" id="CAJOBC010095921">
    <property type="protein sequence ID" value="CAF4436264.1"/>
    <property type="molecule type" value="Genomic_DNA"/>
</dbReference>
<comment type="caution">
    <text evidence="1">The sequence shown here is derived from an EMBL/GenBank/DDBJ whole genome shotgun (WGS) entry which is preliminary data.</text>
</comment>
<dbReference type="AlphaFoldDB" id="A0A815YQ55"/>
<gene>
    <name evidence="1" type="ORF">GPM918_LOCUS40497</name>
    <name evidence="2" type="ORF">SRO942_LOCUS41444</name>
</gene>
<organism evidence="1 3">
    <name type="scientific">Didymodactylos carnosus</name>
    <dbReference type="NCBI Taxonomy" id="1234261"/>
    <lineage>
        <taxon>Eukaryota</taxon>
        <taxon>Metazoa</taxon>
        <taxon>Spiralia</taxon>
        <taxon>Gnathifera</taxon>
        <taxon>Rotifera</taxon>
        <taxon>Eurotatoria</taxon>
        <taxon>Bdelloidea</taxon>
        <taxon>Philodinida</taxon>
        <taxon>Philodinidae</taxon>
        <taxon>Didymodactylos</taxon>
    </lineage>
</organism>
<dbReference type="Proteomes" id="UP000681722">
    <property type="component" value="Unassembled WGS sequence"/>
</dbReference>
<feature type="non-terminal residue" evidence="1">
    <location>
        <position position="36"/>
    </location>
</feature>
<keyword evidence="3" id="KW-1185">Reference proteome</keyword>
<sequence>INDFEHYLVLDLTNLPTSVSGKMASYPNHELPDMYR</sequence>
<reference evidence="1" key="1">
    <citation type="submission" date="2021-02" db="EMBL/GenBank/DDBJ databases">
        <authorList>
            <person name="Nowell W R."/>
        </authorList>
    </citation>
    <scope>NUCLEOTIDE SEQUENCE</scope>
</reference>